<dbReference type="AlphaFoldDB" id="A0A7X5ZXN6"/>
<keyword evidence="3" id="KW-1185">Reference proteome</keyword>
<evidence type="ECO:0000259" key="1">
    <source>
        <dbReference type="Pfam" id="PF00248"/>
    </source>
</evidence>
<evidence type="ECO:0000313" key="3">
    <source>
        <dbReference type="Proteomes" id="UP000564677"/>
    </source>
</evidence>
<protein>
    <submittedName>
        <fullName evidence="2">Aryl-alcohol dehydrogenase-like predicted oxidoreductase</fullName>
    </submittedName>
</protein>
<sequence length="68" mass="7237">MFAAPSDVALAWLLHNPVVSAAISGPRTVEQLRQNLRAPALTLSGETLTKLDEIWPGPGGEAPLAYAW</sequence>
<reference evidence="2 3" key="1">
    <citation type="submission" date="2020-03" db="EMBL/GenBank/DDBJ databases">
        <title>Genomic Encyclopedia of Type Strains, Phase IV (KMG-IV): sequencing the most valuable type-strain genomes for metagenomic binning, comparative biology and taxonomic classification.</title>
        <authorList>
            <person name="Goeker M."/>
        </authorList>
    </citation>
    <scope>NUCLEOTIDE SEQUENCE [LARGE SCALE GENOMIC DNA]</scope>
    <source>
        <strain evidence="2 3">DSM 4733</strain>
    </source>
</reference>
<dbReference type="EMBL" id="JAASQV010000007">
    <property type="protein sequence ID" value="NIJ67376.1"/>
    <property type="molecule type" value="Genomic_DNA"/>
</dbReference>
<dbReference type="SUPFAM" id="SSF51430">
    <property type="entry name" value="NAD(P)-linked oxidoreductase"/>
    <property type="match status" value="1"/>
</dbReference>
<gene>
    <name evidence="2" type="ORF">FHR20_004360</name>
</gene>
<evidence type="ECO:0000313" key="2">
    <source>
        <dbReference type="EMBL" id="NIJ67376.1"/>
    </source>
</evidence>
<dbReference type="Pfam" id="PF00248">
    <property type="entry name" value="Aldo_ket_red"/>
    <property type="match status" value="1"/>
</dbReference>
<dbReference type="Proteomes" id="UP000564677">
    <property type="component" value="Unassembled WGS sequence"/>
</dbReference>
<dbReference type="Gene3D" id="3.20.20.100">
    <property type="entry name" value="NADP-dependent oxidoreductase domain"/>
    <property type="match status" value="1"/>
</dbReference>
<name>A0A7X5ZXN6_9SPHN</name>
<accession>A0A7X5ZXN6</accession>
<organism evidence="2 3">
    <name type="scientific">Sphingomonas leidyi</name>
    <dbReference type="NCBI Taxonomy" id="68569"/>
    <lineage>
        <taxon>Bacteria</taxon>
        <taxon>Pseudomonadati</taxon>
        <taxon>Pseudomonadota</taxon>
        <taxon>Alphaproteobacteria</taxon>
        <taxon>Sphingomonadales</taxon>
        <taxon>Sphingomonadaceae</taxon>
        <taxon>Sphingomonas</taxon>
    </lineage>
</organism>
<feature type="domain" description="NADP-dependent oxidoreductase" evidence="1">
    <location>
        <begin position="5"/>
        <end position="55"/>
    </location>
</feature>
<comment type="caution">
    <text evidence="2">The sequence shown here is derived from an EMBL/GenBank/DDBJ whole genome shotgun (WGS) entry which is preliminary data.</text>
</comment>
<proteinExistence type="predicted"/>
<dbReference type="InterPro" id="IPR023210">
    <property type="entry name" value="NADP_OxRdtase_dom"/>
</dbReference>
<dbReference type="InterPro" id="IPR036812">
    <property type="entry name" value="NAD(P)_OxRdtase_dom_sf"/>
</dbReference>